<evidence type="ECO:0000256" key="3">
    <source>
        <dbReference type="ARBA" id="ARBA00012551"/>
    </source>
</evidence>
<dbReference type="InterPro" id="IPR036361">
    <property type="entry name" value="SAP_dom_sf"/>
</dbReference>
<dbReference type="PANTHER" id="PTHR12604:SF2">
    <property type="entry name" value="X-RAY REPAIR CROSS-COMPLEMENTING PROTEIN 6"/>
    <property type="match status" value="1"/>
</dbReference>
<evidence type="ECO:0000256" key="8">
    <source>
        <dbReference type="ARBA" id="ARBA00022840"/>
    </source>
</evidence>
<dbReference type="InterPro" id="IPR047087">
    <property type="entry name" value="KU70_core_dom"/>
</dbReference>
<dbReference type="GO" id="GO:0000723">
    <property type="term" value="P:telomere maintenance"/>
    <property type="evidence" value="ECO:0007669"/>
    <property type="project" value="InterPro"/>
</dbReference>
<sequence length="630" mass="71372">MADLDADDIFRDDDDDLDNQPSLEKESTKEYVVYLVDASPKMFTTTCPTEEEGQKDETHFHIAVSCISQSLKSQIINRSYDEVAICFFNTREKKNIQDLNGVFVFNVAEREFLDRPNARLIKEFDLIEETFSKNIGSQQGIVSATRENSLYNAIWVAQALLRKGSAKTVDKRMLLFTNEDDPFGSMKGAIKSDMTRTTLQRAKDARDLGISIELLPLSCPDEVFNVSQFYADLIGLEGDDLVDFMPSAGNKLEDMKDQLRKRMFTKRIVKRIKFTIVNGLSIDLNSYALIRPTVPGAITWLDSVTNRPLKSERTFICADTGALVEESSRRFHPYKNQNITFSTKELIEIKRVSTGHLQLLGFKPLSCLRDYYNLKPSTFLYPSDEGMDGSMCLFVALHRSMIQLNRFAVAFFGSSSRPQLVALIAQEEVIQSGGQIEPPGMHMIYLPYSDDIRLIEERFSDTSGTVPKASDDQIKKASDLIKRIDLRDFSVCQFANPALQRHYAILQALALEEDEIPEMKDETLPDEEGLARPGVVKAIEEFKTSIYGENYDEESEHGTRKPTEASRKRKAISEFATKECENYDWGELADTGKLKDLTVVELKYYLTAHNLPVSGKKEALISRILTHMGK</sequence>
<dbReference type="EMBL" id="JAYWIO010000004">
    <property type="protein sequence ID" value="KAK7270030.1"/>
    <property type="molecule type" value="Genomic_DNA"/>
</dbReference>
<evidence type="ECO:0000256" key="1">
    <source>
        <dbReference type="ARBA" id="ARBA00004123"/>
    </source>
</evidence>
<dbReference type="AlphaFoldDB" id="A0AAN9F9U7"/>
<dbReference type="FunFam" id="2.40.290.10:FF:000001">
    <property type="entry name" value="X-ray repair cross complementing 6"/>
    <property type="match status" value="1"/>
</dbReference>
<dbReference type="GO" id="GO:0016787">
    <property type="term" value="F:hydrolase activity"/>
    <property type="evidence" value="ECO:0007669"/>
    <property type="project" value="UniProtKB-KW"/>
</dbReference>
<dbReference type="GO" id="GO:0006310">
    <property type="term" value="P:DNA recombination"/>
    <property type="evidence" value="ECO:0007669"/>
    <property type="project" value="UniProtKB-KW"/>
</dbReference>
<dbReference type="FunFam" id="3.40.50.410:FF:000068">
    <property type="entry name" value="ATP-dependent DNA helicase 2 subunit KU70"/>
    <property type="match status" value="1"/>
</dbReference>
<evidence type="ECO:0000256" key="15">
    <source>
        <dbReference type="ARBA" id="ARBA00079373"/>
    </source>
</evidence>
<dbReference type="EC" id="3.6.4.12" evidence="3"/>
<dbReference type="InterPro" id="IPR005160">
    <property type="entry name" value="Ku_C"/>
</dbReference>
<dbReference type="PANTHER" id="PTHR12604">
    <property type="entry name" value="KU AUTOANTIGEN DNA HELICASE"/>
    <property type="match status" value="1"/>
</dbReference>
<dbReference type="SUPFAM" id="SSF100939">
    <property type="entry name" value="SPOC domain-like"/>
    <property type="match status" value="1"/>
</dbReference>
<comment type="subcellular location">
    <subcellularLocation>
        <location evidence="1">Nucleus</location>
    </subcellularLocation>
</comment>
<evidence type="ECO:0000256" key="14">
    <source>
        <dbReference type="ARBA" id="ARBA00069032"/>
    </source>
</evidence>
<dbReference type="GO" id="GO:0042162">
    <property type="term" value="F:telomeric DNA binding"/>
    <property type="evidence" value="ECO:0007669"/>
    <property type="project" value="InterPro"/>
</dbReference>
<dbReference type="InterPro" id="IPR027388">
    <property type="entry name" value="Ku70_bridge/pillars_dom_sf"/>
</dbReference>
<gene>
    <name evidence="20" type="ORF">RIF29_22887</name>
</gene>
<dbReference type="Gene3D" id="1.10.1600.10">
    <property type="match status" value="1"/>
</dbReference>
<evidence type="ECO:0000256" key="6">
    <source>
        <dbReference type="ARBA" id="ARBA00022801"/>
    </source>
</evidence>
<keyword evidence="12" id="KW-0539">Nucleus</keyword>
<comment type="catalytic activity">
    <reaction evidence="13">
        <text>ATP + H2O = ADP + phosphate + H(+)</text>
        <dbReference type="Rhea" id="RHEA:13065"/>
        <dbReference type="ChEBI" id="CHEBI:15377"/>
        <dbReference type="ChEBI" id="CHEBI:15378"/>
        <dbReference type="ChEBI" id="CHEBI:30616"/>
        <dbReference type="ChEBI" id="CHEBI:43474"/>
        <dbReference type="ChEBI" id="CHEBI:456216"/>
        <dbReference type="EC" id="3.6.4.12"/>
    </reaction>
</comment>
<dbReference type="Pfam" id="PF03730">
    <property type="entry name" value="Ku_C"/>
    <property type="match status" value="1"/>
</dbReference>
<dbReference type="Gene3D" id="1.10.720.30">
    <property type="entry name" value="SAP domain"/>
    <property type="match status" value="1"/>
</dbReference>
<feature type="domain" description="SAP" evidence="19">
    <location>
        <begin position="594"/>
        <end position="628"/>
    </location>
</feature>
<evidence type="ECO:0000256" key="4">
    <source>
        <dbReference type="ARBA" id="ARBA00022741"/>
    </source>
</evidence>
<keyword evidence="9" id="KW-0238">DNA-binding</keyword>
<evidence type="ECO:0000256" key="13">
    <source>
        <dbReference type="ARBA" id="ARBA00047995"/>
    </source>
</evidence>
<dbReference type="InterPro" id="IPR005161">
    <property type="entry name" value="Ku_N"/>
</dbReference>
<dbReference type="CDD" id="cd00788">
    <property type="entry name" value="KU70"/>
    <property type="match status" value="1"/>
</dbReference>
<dbReference type="GO" id="GO:0003684">
    <property type="term" value="F:damaged DNA binding"/>
    <property type="evidence" value="ECO:0007669"/>
    <property type="project" value="InterPro"/>
</dbReference>
<proteinExistence type="inferred from homology"/>
<dbReference type="GO" id="GO:0043564">
    <property type="term" value="C:Ku70:Ku80 complex"/>
    <property type="evidence" value="ECO:0007669"/>
    <property type="project" value="InterPro"/>
</dbReference>
<feature type="active site" description="Schiff-base intermediate with DNA; for 5'-deoxyribose-5-phosphate lyase activity" evidence="17">
    <location>
        <position position="25"/>
    </location>
</feature>
<keyword evidence="10" id="KW-0233">DNA recombination</keyword>
<dbReference type="InterPro" id="IPR006165">
    <property type="entry name" value="Ku70"/>
</dbReference>
<dbReference type="SMART" id="SM00513">
    <property type="entry name" value="SAP"/>
    <property type="match status" value="1"/>
</dbReference>
<dbReference type="SUPFAM" id="SSF68906">
    <property type="entry name" value="SAP domain"/>
    <property type="match status" value="1"/>
</dbReference>
<accession>A0AAN9F9U7</accession>
<dbReference type="Pfam" id="PF02735">
    <property type="entry name" value="Ku"/>
    <property type="match status" value="1"/>
</dbReference>
<keyword evidence="4" id="KW-0547">Nucleotide-binding</keyword>
<dbReference type="Gene3D" id="2.40.290.10">
    <property type="match status" value="1"/>
</dbReference>
<keyword evidence="6" id="KW-0378">Hydrolase</keyword>
<keyword evidence="11" id="KW-0234">DNA repair</keyword>
<organism evidence="20 21">
    <name type="scientific">Crotalaria pallida</name>
    <name type="common">Smooth rattlebox</name>
    <name type="synonym">Crotalaria striata</name>
    <dbReference type="NCBI Taxonomy" id="3830"/>
    <lineage>
        <taxon>Eukaryota</taxon>
        <taxon>Viridiplantae</taxon>
        <taxon>Streptophyta</taxon>
        <taxon>Embryophyta</taxon>
        <taxon>Tracheophyta</taxon>
        <taxon>Spermatophyta</taxon>
        <taxon>Magnoliopsida</taxon>
        <taxon>eudicotyledons</taxon>
        <taxon>Gunneridae</taxon>
        <taxon>Pentapetalae</taxon>
        <taxon>rosids</taxon>
        <taxon>fabids</taxon>
        <taxon>Fabales</taxon>
        <taxon>Fabaceae</taxon>
        <taxon>Papilionoideae</taxon>
        <taxon>50 kb inversion clade</taxon>
        <taxon>genistoids sensu lato</taxon>
        <taxon>core genistoids</taxon>
        <taxon>Crotalarieae</taxon>
        <taxon>Crotalaria</taxon>
    </lineage>
</organism>
<dbReference type="Gene3D" id="4.10.970.10">
    <property type="entry name" value="Ku70, bridge and pillars"/>
    <property type="match status" value="1"/>
</dbReference>
<dbReference type="InterPro" id="IPR003034">
    <property type="entry name" value="SAP_dom"/>
</dbReference>
<dbReference type="PROSITE" id="PS50800">
    <property type="entry name" value="SAP"/>
    <property type="match status" value="1"/>
</dbReference>
<dbReference type="GO" id="GO:0003690">
    <property type="term" value="F:double-stranded DNA binding"/>
    <property type="evidence" value="ECO:0007669"/>
    <property type="project" value="TreeGrafter"/>
</dbReference>
<dbReference type="NCBIfam" id="TIGR00578">
    <property type="entry name" value="ku70"/>
    <property type="match status" value="1"/>
</dbReference>
<dbReference type="InterPro" id="IPR006164">
    <property type="entry name" value="DNA_bd_Ku70/Ku80"/>
</dbReference>
<evidence type="ECO:0000256" key="7">
    <source>
        <dbReference type="ARBA" id="ARBA00022806"/>
    </source>
</evidence>
<evidence type="ECO:0000256" key="2">
    <source>
        <dbReference type="ARBA" id="ARBA00005240"/>
    </source>
</evidence>
<dbReference type="GO" id="GO:0003678">
    <property type="term" value="F:DNA helicase activity"/>
    <property type="evidence" value="ECO:0007669"/>
    <property type="project" value="UniProtKB-EC"/>
</dbReference>
<dbReference type="GO" id="GO:0006303">
    <property type="term" value="P:double-strand break repair via nonhomologous end joining"/>
    <property type="evidence" value="ECO:0007669"/>
    <property type="project" value="InterPro"/>
</dbReference>
<dbReference type="Proteomes" id="UP001372338">
    <property type="component" value="Unassembled WGS sequence"/>
</dbReference>
<keyword evidence="21" id="KW-1185">Reference proteome</keyword>
<evidence type="ECO:0000256" key="18">
    <source>
        <dbReference type="SAM" id="MobiDB-lite"/>
    </source>
</evidence>
<dbReference type="FunFam" id="1.10.1600.10:FF:000003">
    <property type="entry name" value="ATP-dependent DNA helicase 2 subunit KU70"/>
    <property type="match status" value="1"/>
</dbReference>
<keyword evidence="5" id="KW-0227">DNA damage</keyword>
<dbReference type="GO" id="GO:0005524">
    <property type="term" value="F:ATP binding"/>
    <property type="evidence" value="ECO:0007669"/>
    <property type="project" value="UniProtKB-KW"/>
</dbReference>
<evidence type="ECO:0000256" key="16">
    <source>
        <dbReference type="ARBA" id="ARBA00083456"/>
    </source>
</evidence>
<dbReference type="InterPro" id="IPR016194">
    <property type="entry name" value="SPOC-like_C_dom_sf"/>
</dbReference>
<evidence type="ECO:0000256" key="11">
    <source>
        <dbReference type="ARBA" id="ARBA00023204"/>
    </source>
</evidence>
<keyword evidence="7" id="KW-0347">Helicase</keyword>
<dbReference type="FunFam" id="1.10.720.30:FF:000021">
    <property type="entry name" value="ATP-dependent DNA helicase 2 subunit KU70"/>
    <property type="match status" value="1"/>
</dbReference>
<evidence type="ECO:0000256" key="5">
    <source>
        <dbReference type="ARBA" id="ARBA00022763"/>
    </source>
</evidence>
<evidence type="ECO:0000256" key="10">
    <source>
        <dbReference type="ARBA" id="ARBA00023172"/>
    </source>
</evidence>
<protein>
    <recommendedName>
        <fullName evidence="14">ATP-dependent DNA helicase 2 subunit KU70</fullName>
        <ecNumber evidence="3">3.6.4.12</ecNumber>
    </recommendedName>
    <alternativeName>
        <fullName evidence="16">ATP-dependent DNA helicase 2 subunit 1</fullName>
    </alternativeName>
    <alternativeName>
        <fullName evidence="15">ATP-dependent DNA helicase II 70 kDa subunit</fullName>
    </alternativeName>
</protein>
<evidence type="ECO:0000256" key="17">
    <source>
        <dbReference type="PIRSR" id="PIRSR003033-1"/>
    </source>
</evidence>
<dbReference type="InterPro" id="IPR036465">
    <property type="entry name" value="vWFA_dom_sf"/>
</dbReference>
<dbReference type="Gene3D" id="3.40.50.410">
    <property type="entry name" value="von Willebrand factor, type A domain"/>
    <property type="match status" value="1"/>
</dbReference>
<feature type="compositionally biased region" description="Acidic residues" evidence="18">
    <location>
        <begin position="1"/>
        <end position="18"/>
    </location>
</feature>
<dbReference type="PIRSF" id="PIRSF003033">
    <property type="entry name" value="Ku70"/>
    <property type="match status" value="1"/>
</dbReference>
<comment type="similarity">
    <text evidence="2">Belongs to the ku70 family.</text>
</comment>
<dbReference type="SUPFAM" id="SSF53300">
    <property type="entry name" value="vWA-like"/>
    <property type="match status" value="1"/>
</dbReference>
<dbReference type="Pfam" id="PF03731">
    <property type="entry name" value="Ku_N"/>
    <property type="match status" value="1"/>
</dbReference>
<evidence type="ECO:0000256" key="9">
    <source>
        <dbReference type="ARBA" id="ARBA00023125"/>
    </source>
</evidence>
<dbReference type="CDD" id="cd01458">
    <property type="entry name" value="vWA_ku"/>
    <property type="match status" value="1"/>
</dbReference>
<reference evidence="20 21" key="1">
    <citation type="submission" date="2024-01" db="EMBL/GenBank/DDBJ databases">
        <title>The genomes of 5 underutilized Papilionoideae crops provide insights into root nodulation and disease resistanc.</title>
        <authorList>
            <person name="Yuan L."/>
        </authorList>
    </citation>
    <scope>NUCLEOTIDE SEQUENCE [LARGE SCALE GENOMIC DNA]</scope>
    <source>
        <strain evidence="20">ZHUSHIDOU_FW_LH</strain>
        <tissue evidence="20">Leaf</tissue>
    </source>
</reference>
<dbReference type="SMART" id="SM00559">
    <property type="entry name" value="Ku78"/>
    <property type="match status" value="1"/>
</dbReference>
<evidence type="ECO:0000256" key="12">
    <source>
        <dbReference type="ARBA" id="ARBA00023242"/>
    </source>
</evidence>
<dbReference type="Pfam" id="PF02037">
    <property type="entry name" value="SAP"/>
    <property type="match status" value="1"/>
</dbReference>
<evidence type="ECO:0000313" key="21">
    <source>
        <dbReference type="Proteomes" id="UP001372338"/>
    </source>
</evidence>
<feature type="region of interest" description="Disordered" evidence="18">
    <location>
        <begin position="1"/>
        <end position="22"/>
    </location>
</feature>
<comment type="caution">
    <text evidence="20">The sequence shown here is derived from an EMBL/GenBank/DDBJ whole genome shotgun (WGS) entry which is preliminary data.</text>
</comment>
<evidence type="ECO:0000313" key="20">
    <source>
        <dbReference type="EMBL" id="KAK7270030.1"/>
    </source>
</evidence>
<keyword evidence="8" id="KW-0067">ATP-binding</keyword>
<name>A0AAN9F9U7_CROPI</name>
<evidence type="ECO:0000259" key="19">
    <source>
        <dbReference type="PROSITE" id="PS50800"/>
    </source>
</evidence>